<protein>
    <submittedName>
        <fullName evidence="2">Uncharacterized protein</fullName>
    </submittedName>
</protein>
<dbReference type="PANTHER" id="PTHR34682:SF1">
    <property type="entry name" value="PROTEIN METABOLIC NETWORK MODULATOR 1"/>
    <property type="match status" value="1"/>
</dbReference>
<proteinExistence type="predicted"/>
<organism evidence="2 3">
    <name type="scientific">Lupinus angustifolius</name>
    <name type="common">Narrow-leaved blue lupine</name>
    <dbReference type="NCBI Taxonomy" id="3871"/>
    <lineage>
        <taxon>Eukaryota</taxon>
        <taxon>Viridiplantae</taxon>
        <taxon>Streptophyta</taxon>
        <taxon>Embryophyta</taxon>
        <taxon>Tracheophyta</taxon>
        <taxon>Spermatophyta</taxon>
        <taxon>Magnoliopsida</taxon>
        <taxon>eudicotyledons</taxon>
        <taxon>Gunneridae</taxon>
        <taxon>Pentapetalae</taxon>
        <taxon>rosids</taxon>
        <taxon>fabids</taxon>
        <taxon>Fabales</taxon>
        <taxon>Fabaceae</taxon>
        <taxon>Papilionoideae</taxon>
        <taxon>50 kb inversion clade</taxon>
        <taxon>genistoids sensu lato</taxon>
        <taxon>core genistoids</taxon>
        <taxon>Genisteae</taxon>
        <taxon>Lupinus</taxon>
    </lineage>
</organism>
<evidence type="ECO:0000313" key="3">
    <source>
        <dbReference type="Proteomes" id="UP000188354"/>
    </source>
</evidence>
<evidence type="ECO:0000256" key="1">
    <source>
        <dbReference type="SAM" id="MobiDB-lite"/>
    </source>
</evidence>
<accession>A0A1J7GZ80</accession>
<dbReference type="Gramene" id="OIV93418">
    <property type="protein sequence ID" value="OIV93418"/>
    <property type="gene ID" value="TanjilG_02955"/>
</dbReference>
<reference evidence="2 3" key="1">
    <citation type="journal article" date="2017" name="Plant Biotechnol. J.">
        <title>A comprehensive draft genome sequence for lupin (Lupinus angustifolius), an emerging health food: insights into plant-microbe interactions and legume evolution.</title>
        <authorList>
            <person name="Hane J.K."/>
            <person name="Ming Y."/>
            <person name="Kamphuis L.G."/>
            <person name="Nelson M.N."/>
            <person name="Garg G."/>
            <person name="Atkins C.A."/>
            <person name="Bayer P.E."/>
            <person name="Bravo A."/>
            <person name="Bringans S."/>
            <person name="Cannon S."/>
            <person name="Edwards D."/>
            <person name="Foley R."/>
            <person name="Gao L.L."/>
            <person name="Harrison M.J."/>
            <person name="Huang W."/>
            <person name="Hurgobin B."/>
            <person name="Li S."/>
            <person name="Liu C.W."/>
            <person name="McGrath A."/>
            <person name="Morahan G."/>
            <person name="Murray J."/>
            <person name="Weller J."/>
            <person name="Jian J."/>
            <person name="Singh K.B."/>
        </authorList>
    </citation>
    <scope>NUCLEOTIDE SEQUENCE [LARGE SCALE GENOMIC DNA]</scope>
    <source>
        <strain evidence="3">cv. Tanjil</strain>
        <tissue evidence="2">Whole plant</tissue>
    </source>
</reference>
<gene>
    <name evidence="2" type="ORF">TanjilG_02955</name>
</gene>
<dbReference type="PANTHER" id="PTHR34682">
    <property type="entry name" value="AT HOOK MOTIF-CONTAINING PROTEIN"/>
    <property type="match status" value="1"/>
</dbReference>
<feature type="compositionally biased region" description="Basic and acidic residues" evidence="1">
    <location>
        <begin position="176"/>
        <end position="198"/>
    </location>
</feature>
<dbReference type="AlphaFoldDB" id="A0A1J7GZ80"/>
<sequence>MRCAFKAETWSSLEISKTRFRESSYILFGQNKRPNPGSGEQTSLPPGYEGVDRNQQLQRDQKNGSYDTIVGQAVSGVIEAVFDAGYLLNVRVGSDTILRGDNFSNGVPISNQPLQVMTQISLGSGTIVSSEIPAGGSQAIISHTQNSQNMLSSGMPSEEVVKRVQPPSDAMDSETDNSKSGDRIPLKDPSSGKEDKANNMDQPVLIKLAQAVQSRPNENSTSDNSIENQTSKAAEVASGNKLDSVRNLGTEHEDRGTVQSTKPI</sequence>
<name>A0A1J7GZ80_LUPAN</name>
<dbReference type="InterPro" id="IPR045881">
    <property type="entry name" value="MNM1-like"/>
</dbReference>
<dbReference type="Proteomes" id="UP000188354">
    <property type="component" value="Chromosome LG18"/>
</dbReference>
<evidence type="ECO:0000313" key="2">
    <source>
        <dbReference type="EMBL" id="OIV93418.1"/>
    </source>
</evidence>
<keyword evidence="3" id="KW-1185">Reference proteome</keyword>
<feature type="region of interest" description="Disordered" evidence="1">
    <location>
        <begin position="147"/>
        <end position="264"/>
    </location>
</feature>
<dbReference type="STRING" id="3871.A0A1J7GZ80"/>
<feature type="region of interest" description="Disordered" evidence="1">
    <location>
        <begin position="27"/>
        <end position="51"/>
    </location>
</feature>
<feature type="compositionally biased region" description="Polar residues" evidence="1">
    <location>
        <begin position="211"/>
        <end position="232"/>
    </location>
</feature>
<dbReference type="EMBL" id="CM007378">
    <property type="protein sequence ID" value="OIV93418.1"/>
    <property type="molecule type" value="Genomic_DNA"/>
</dbReference>